<dbReference type="EMBL" id="KV722563">
    <property type="protein sequence ID" value="OCH85797.1"/>
    <property type="molecule type" value="Genomic_DNA"/>
</dbReference>
<name>A0A8E2DGC4_9APHY</name>
<dbReference type="Proteomes" id="UP000250043">
    <property type="component" value="Unassembled WGS sequence"/>
</dbReference>
<feature type="region of interest" description="Disordered" evidence="1">
    <location>
        <begin position="163"/>
        <end position="187"/>
    </location>
</feature>
<sequence>MAMEECALDDTEFGFGTCAQKILGAEYKEDKEAPTDAYAPLLPAEPETLMSAMFPLRLPGMDAREGSSMHGRTLSEGVSMLLLARACSQDIADLRMPRSAHAYDEFSTMGGEGSWSSMAGVGTPYMSSITGLLSPPRRPSSVQRPSSAWMLSSSTLDLRSTIAEQKEEELPPLDGPLMKGDGHAAGP</sequence>
<keyword evidence="3" id="KW-1185">Reference proteome</keyword>
<reference evidence="2 3" key="1">
    <citation type="submission" date="2016-07" db="EMBL/GenBank/DDBJ databases">
        <title>Draft genome of the white-rot fungus Obba rivulosa 3A-2.</title>
        <authorList>
            <consortium name="DOE Joint Genome Institute"/>
            <person name="Miettinen O."/>
            <person name="Riley R."/>
            <person name="Acob R."/>
            <person name="Barry K."/>
            <person name="Cullen D."/>
            <person name="De Vries R."/>
            <person name="Hainaut M."/>
            <person name="Hatakka A."/>
            <person name="Henrissat B."/>
            <person name="Hilden K."/>
            <person name="Kuo R."/>
            <person name="Labutti K."/>
            <person name="Lipzen A."/>
            <person name="Makela M.R."/>
            <person name="Sandor L."/>
            <person name="Spatafora J.W."/>
            <person name="Grigoriev I.V."/>
            <person name="Hibbett D.S."/>
        </authorList>
    </citation>
    <scope>NUCLEOTIDE SEQUENCE [LARGE SCALE GENOMIC DNA]</scope>
    <source>
        <strain evidence="2 3">3A-2</strain>
    </source>
</reference>
<proteinExistence type="predicted"/>
<evidence type="ECO:0000313" key="2">
    <source>
        <dbReference type="EMBL" id="OCH85797.1"/>
    </source>
</evidence>
<evidence type="ECO:0000313" key="3">
    <source>
        <dbReference type="Proteomes" id="UP000250043"/>
    </source>
</evidence>
<organism evidence="2 3">
    <name type="scientific">Obba rivulosa</name>
    <dbReference type="NCBI Taxonomy" id="1052685"/>
    <lineage>
        <taxon>Eukaryota</taxon>
        <taxon>Fungi</taxon>
        <taxon>Dikarya</taxon>
        <taxon>Basidiomycota</taxon>
        <taxon>Agaricomycotina</taxon>
        <taxon>Agaricomycetes</taxon>
        <taxon>Polyporales</taxon>
        <taxon>Gelatoporiaceae</taxon>
        <taxon>Obba</taxon>
    </lineage>
</organism>
<gene>
    <name evidence="2" type="ORF">OBBRIDRAFT_797828</name>
</gene>
<dbReference type="AlphaFoldDB" id="A0A8E2DGC4"/>
<protein>
    <submittedName>
        <fullName evidence="2">Uncharacterized protein</fullName>
    </submittedName>
</protein>
<accession>A0A8E2DGC4</accession>
<evidence type="ECO:0000256" key="1">
    <source>
        <dbReference type="SAM" id="MobiDB-lite"/>
    </source>
</evidence>